<proteinExistence type="predicted"/>
<accession>A0A8H5FG53</accession>
<organism evidence="2 3">
    <name type="scientific">Ephemerocybe angulata</name>
    <dbReference type="NCBI Taxonomy" id="980116"/>
    <lineage>
        <taxon>Eukaryota</taxon>
        <taxon>Fungi</taxon>
        <taxon>Dikarya</taxon>
        <taxon>Basidiomycota</taxon>
        <taxon>Agaricomycotina</taxon>
        <taxon>Agaricomycetes</taxon>
        <taxon>Agaricomycetidae</taxon>
        <taxon>Agaricales</taxon>
        <taxon>Agaricineae</taxon>
        <taxon>Psathyrellaceae</taxon>
        <taxon>Ephemerocybe</taxon>
    </lineage>
</organism>
<dbReference type="PANTHER" id="PTHR19959">
    <property type="entry name" value="KINESIN LIGHT CHAIN"/>
    <property type="match status" value="1"/>
</dbReference>
<dbReference type="Pfam" id="PF12770">
    <property type="entry name" value="CHAT"/>
    <property type="match status" value="1"/>
</dbReference>
<protein>
    <recommendedName>
        <fullName evidence="1">CHAT domain-containing protein</fullName>
    </recommendedName>
</protein>
<comment type="caution">
    <text evidence="2">The sequence shown here is derived from an EMBL/GenBank/DDBJ whole genome shotgun (WGS) entry which is preliminary data.</text>
</comment>
<evidence type="ECO:0000313" key="2">
    <source>
        <dbReference type="EMBL" id="KAF5335337.1"/>
    </source>
</evidence>
<dbReference type="PANTHER" id="PTHR19959:SF119">
    <property type="entry name" value="FUNGAL LIPASE-LIKE DOMAIN-CONTAINING PROTEIN"/>
    <property type="match status" value="1"/>
</dbReference>
<gene>
    <name evidence="2" type="ORF">D9611_011732</name>
</gene>
<reference evidence="2 3" key="1">
    <citation type="journal article" date="2020" name="ISME J.">
        <title>Uncovering the hidden diversity of litter-decomposition mechanisms in mushroom-forming fungi.</title>
        <authorList>
            <person name="Floudas D."/>
            <person name="Bentzer J."/>
            <person name="Ahren D."/>
            <person name="Johansson T."/>
            <person name="Persson P."/>
            <person name="Tunlid A."/>
        </authorList>
    </citation>
    <scope>NUCLEOTIDE SEQUENCE [LARGE SCALE GENOMIC DNA]</scope>
    <source>
        <strain evidence="2 3">CBS 175.51</strain>
    </source>
</reference>
<feature type="domain" description="CHAT" evidence="1">
    <location>
        <begin position="944"/>
        <end position="1216"/>
    </location>
</feature>
<keyword evidence="3" id="KW-1185">Reference proteome</keyword>
<dbReference type="SUPFAM" id="SSF48452">
    <property type="entry name" value="TPR-like"/>
    <property type="match status" value="1"/>
</dbReference>
<dbReference type="EMBL" id="JAACJK010000063">
    <property type="protein sequence ID" value="KAF5335337.1"/>
    <property type="molecule type" value="Genomic_DNA"/>
</dbReference>
<dbReference type="InterPro" id="IPR024983">
    <property type="entry name" value="CHAT_dom"/>
</dbReference>
<name>A0A8H5FG53_9AGAR</name>
<dbReference type="Pfam" id="PF13374">
    <property type="entry name" value="TPR_10"/>
    <property type="match status" value="1"/>
</dbReference>
<dbReference type="AlphaFoldDB" id="A0A8H5FG53"/>
<evidence type="ECO:0000313" key="3">
    <source>
        <dbReference type="Proteomes" id="UP000541558"/>
    </source>
</evidence>
<sequence>MEGHSQVISDDLKDVLTRLAKDGQACRSRFMDTRAVTDIEQAIEAFRRGVQLTSEVEDPYLQWWLGILADSLYMLFEHAGRLSSLDEAISVGMRAAQLPSHSDETMTSVLNNLQYSFNLRFQRTGNLSDVSESILYAQRCIQRTPVGDRRLPTRLHNLGLALLSRFEATGDLTDVSEAIPSMLKAVDLTPEGDPELPNRLHSLGGSFRARFGHTGDLKDIDESIAKVRKALELAPQDHADLPTWLDNIGQSFHLRFKRLGNLPDLTECISYKQRALEHTPDTHADLPGRLNNLGMSFLSRFQHTSDLSDLSEAISLEEKSVRLTPEGHPKLPIRLNNLGMALQTRFERTGGLSDLSEAISFKQRAVHLAPKDYMFLNSLGLALMIRFQRSANLADLAEAISSLQNAVHLTPEGHSDVPAQLSNLGSAYHFRFERTSSPTDLAEAIVFCQKAVEVAPKDHASLPVWLSNLAGSLESRFERTDNFADLTEVISYQRRAVQLTPENHTHYPTLLNHLGRSLRRRFNFAGSLADLDEAVSLCSSALEKMPLDHGGILLKLKTLATMHMARFDHTRNMPDLAQAIGFAYLALKKTPETHPGLPSLLCILGKCVYKLSMQHPTNPAILGAAMSHFKAAATATLGPPRTRLDAAVNWARLLHLHSPVLDDVLMVFDTAIELVALITGLDQTVQLRYVQLQDIAGLPLMAASAACALNRPEKALEWLEQGRCLVWSQLTNLRTPIDELQAHDSDLAQRVTELSLRLQSAGSTREKSRIGMSLPEKISLDDEARSHLSLALQWDDLVATVRDISGFGDFLKPSPCSTLLSHLPDSGYVIVINIEDRRCDAIALHAGCDKPIHIPLPNFSSAKANQYRSDLTNELRSQQLRDRGTVEVTDSVADNLDRGIRPAYRVRQGKGATHNVLGGLWIDIVKPILNELNISKNNCSSPATILPRIWWCPTGPLSFLPIHAAGLYGTEESESIHDYTVSSYTPTVTALTDRVRKSHSIDKSETGLFLTSQPNAPGTSPIVGTKQEVRSIHDMAIKYGVKVVELEGDAVDNIDTYIRYMESCTSVHLACHASQNSADPLESRFLFHNGTLDLGTIIQKNLKNADLAFLSACQTSTGEEKLSDEAVHLAAGMLSAGYRRVVATMWSIGDRHAPQVATDFYQYLWKDSEDGVPRSGGFDGTNSAYALHHAIQELRLRLGSNSEQALLAWVPYVHFGY</sequence>
<dbReference type="InterPro" id="IPR011990">
    <property type="entry name" value="TPR-like_helical_dom_sf"/>
</dbReference>
<dbReference type="Proteomes" id="UP000541558">
    <property type="component" value="Unassembled WGS sequence"/>
</dbReference>
<dbReference type="Gene3D" id="1.25.40.10">
    <property type="entry name" value="Tetratricopeptide repeat domain"/>
    <property type="match status" value="3"/>
</dbReference>
<dbReference type="OrthoDB" id="9991317at2759"/>
<evidence type="ECO:0000259" key="1">
    <source>
        <dbReference type="Pfam" id="PF12770"/>
    </source>
</evidence>